<dbReference type="GO" id="GO:0010498">
    <property type="term" value="P:proteasomal protein catabolic process"/>
    <property type="evidence" value="ECO:0007669"/>
    <property type="project" value="UniProtKB-UniRule"/>
</dbReference>
<dbReference type="Proteomes" id="UP000198727">
    <property type="component" value="Unassembled WGS sequence"/>
</dbReference>
<dbReference type="PROSITE" id="PS51476">
    <property type="entry name" value="PROTEASOME_BETA_2"/>
    <property type="match status" value="1"/>
</dbReference>
<evidence type="ECO:0000256" key="10">
    <source>
        <dbReference type="SAM" id="MobiDB-lite"/>
    </source>
</evidence>
<proteinExistence type="predicted"/>
<dbReference type="GO" id="GO:0004298">
    <property type="term" value="F:threonine-type endopeptidase activity"/>
    <property type="evidence" value="ECO:0007669"/>
    <property type="project" value="UniProtKB-UniRule"/>
</dbReference>
<evidence type="ECO:0000256" key="6">
    <source>
        <dbReference type="ARBA" id="ARBA00022813"/>
    </source>
</evidence>
<gene>
    <name evidence="11" type="ORF">SAMN05421810_101550</name>
</gene>
<keyword evidence="2" id="KW-0963">Cytoplasm</keyword>
<feature type="region of interest" description="Disordered" evidence="10">
    <location>
        <begin position="267"/>
        <end position="286"/>
    </location>
</feature>
<dbReference type="InterPro" id="IPR022483">
    <property type="entry name" value="PSB_actinobac"/>
</dbReference>
<evidence type="ECO:0000256" key="8">
    <source>
        <dbReference type="ARBA" id="ARBA00023145"/>
    </source>
</evidence>
<dbReference type="AlphaFoldDB" id="A0A1I5LHS2"/>
<evidence type="ECO:0000313" key="11">
    <source>
        <dbReference type="EMBL" id="SFO96858.1"/>
    </source>
</evidence>
<evidence type="ECO:0000256" key="1">
    <source>
        <dbReference type="ARBA" id="ARBA00001198"/>
    </source>
</evidence>
<protein>
    <recommendedName>
        <fullName evidence="9">Proteasome subunit beta</fullName>
        <ecNumber evidence="9">3.4.25.1</ecNumber>
    </recommendedName>
</protein>
<dbReference type="GO" id="GO:0005737">
    <property type="term" value="C:cytoplasm"/>
    <property type="evidence" value="ECO:0007669"/>
    <property type="project" value="TreeGrafter"/>
</dbReference>
<dbReference type="InterPro" id="IPR001353">
    <property type="entry name" value="Proteasome_sua/b"/>
</dbReference>
<dbReference type="CDD" id="cd01906">
    <property type="entry name" value="proteasome_protease_HslV"/>
    <property type="match status" value="1"/>
</dbReference>
<dbReference type="NCBIfam" id="TIGR03690">
    <property type="entry name" value="20S_bact_beta"/>
    <property type="match status" value="1"/>
</dbReference>
<evidence type="ECO:0000256" key="4">
    <source>
        <dbReference type="ARBA" id="ARBA00022698"/>
    </source>
</evidence>
<keyword evidence="12" id="KW-1185">Reference proteome</keyword>
<evidence type="ECO:0000256" key="3">
    <source>
        <dbReference type="ARBA" id="ARBA00022670"/>
    </source>
</evidence>
<dbReference type="InterPro" id="IPR023333">
    <property type="entry name" value="Proteasome_suB-type"/>
</dbReference>
<dbReference type="InterPro" id="IPR029055">
    <property type="entry name" value="Ntn_hydrolases_N"/>
</dbReference>
<evidence type="ECO:0000256" key="2">
    <source>
        <dbReference type="ARBA" id="ARBA00022490"/>
    </source>
</evidence>
<dbReference type="PANTHER" id="PTHR32194">
    <property type="entry name" value="METALLOPROTEASE TLDD"/>
    <property type="match status" value="1"/>
</dbReference>
<comment type="catalytic activity">
    <reaction evidence="1">
        <text>Cleavage of peptide bonds with very broad specificity.</text>
        <dbReference type="EC" id="3.4.25.1"/>
    </reaction>
</comment>
<dbReference type="RefSeq" id="WP_092527366.1">
    <property type="nucleotide sequence ID" value="NZ_FOWW01000001.1"/>
</dbReference>
<evidence type="ECO:0000313" key="12">
    <source>
        <dbReference type="Proteomes" id="UP000198727"/>
    </source>
</evidence>
<keyword evidence="8" id="KW-0865">Zymogen</keyword>
<dbReference type="PANTHER" id="PTHR32194:SF0">
    <property type="entry name" value="ATP-DEPENDENT PROTEASE SUBUNIT HSLV"/>
    <property type="match status" value="1"/>
</dbReference>
<keyword evidence="4" id="KW-0888">Threonine protease</keyword>
<keyword evidence="6" id="KW-0068">Autocatalytic cleavage</keyword>
<reference evidence="12" key="1">
    <citation type="submission" date="2016-10" db="EMBL/GenBank/DDBJ databases">
        <authorList>
            <person name="Varghese N."/>
            <person name="Submissions S."/>
        </authorList>
    </citation>
    <scope>NUCLEOTIDE SEQUENCE [LARGE SCALE GENOMIC DNA]</scope>
    <source>
        <strain evidence="12">CGMCC 4.5579</strain>
    </source>
</reference>
<keyword evidence="7 11" id="KW-0647">Proteasome</keyword>
<keyword evidence="5" id="KW-0378">Hydrolase</keyword>
<evidence type="ECO:0000256" key="5">
    <source>
        <dbReference type="ARBA" id="ARBA00022801"/>
    </source>
</evidence>
<dbReference type="SUPFAM" id="SSF56235">
    <property type="entry name" value="N-terminal nucleophile aminohydrolases (Ntn hydrolases)"/>
    <property type="match status" value="1"/>
</dbReference>
<dbReference type="EC" id="3.4.25.1" evidence="9"/>
<organism evidence="11 12">
    <name type="scientific">Amycolatopsis arida</name>
    <dbReference type="NCBI Taxonomy" id="587909"/>
    <lineage>
        <taxon>Bacteria</taxon>
        <taxon>Bacillati</taxon>
        <taxon>Actinomycetota</taxon>
        <taxon>Actinomycetes</taxon>
        <taxon>Pseudonocardiales</taxon>
        <taxon>Pseudonocardiaceae</taxon>
        <taxon>Amycolatopsis</taxon>
    </lineage>
</organism>
<evidence type="ECO:0000256" key="9">
    <source>
        <dbReference type="NCBIfam" id="TIGR03690"/>
    </source>
</evidence>
<dbReference type="Gene3D" id="3.60.20.10">
    <property type="entry name" value="Glutamine Phosphoribosylpyrophosphate, subunit 1, domain 1"/>
    <property type="match status" value="1"/>
</dbReference>
<keyword evidence="3" id="KW-0645">Protease</keyword>
<evidence type="ECO:0000256" key="7">
    <source>
        <dbReference type="ARBA" id="ARBA00022942"/>
    </source>
</evidence>
<dbReference type="Pfam" id="PF00227">
    <property type="entry name" value="Proteasome"/>
    <property type="match status" value="1"/>
</dbReference>
<dbReference type="EMBL" id="FOWW01000001">
    <property type="protein sequence ID" value="SFO96858.1"/>
    <property type="molecule type" value="Genomic_DNA"/>
</dbReference>
<sequence>MVVGPHGGQHPFTTYMTSLTSSFTELLATHHPDALPWARVPDAKLAGQTPHGTTIVALRFDGGVLMAGDRQITSGTTISYRYAQKVFVADEYSCVGVAGSASLAFEMARLFRLELLHYEKIEGRTLSLQGKANKLSSMVRGNLDMATQGLVVVPIYAGYDQFADVGRIFSYDPIGGVSEEHDGYHSIGSGSTFALGSLKKLHRSTLGERDAITVAMEALYDAAEGDVATMGPDLARDVYPVVHVVTADGDRELPDDEVGPIAREVVQRRMGAPDGPKVDMSREQSS</sequence>
<dbReference type="OrthoDB" id="5174038at2"/>
<feature type="compositionally biased region" description="Basic and acidic residues" evidence="10">
    <location>
        <begin position="276"/>
        <end position="286"/>
    </location>
</feature>
<dbReference type="STRING" id="587909.SAMN05421810_101550"/>
<name>A0A1I5LHS2_9PSEU</name>
<dbReference type="GO" id="GO:0005839">
    <property type="term" value="C:proteasome core complex"/>
    <property type="evidence" value="ECO:0007669"/>
    <property type="project" value="UniProtKB-UniRule"/>
</dbReference>
<accession>A0A1I5LHS2</accession>